<dbReference type="InterPro" id="IPR036097">
    <property type="entry name" value="HisK_dim/P_sf"/>
</dbReference>
<evidence type="ECO:0000256" key="7">
    <source>
        <dbReference type="ARBA" id="ARBA00022840"/>
    </source>
</evidence>
<keyword evidence="9" id="KW-1133">Transmembrane helix</keyword>
<evidence type="ECO:0000256" key="3">
    <source>
        <dbReference type="ARBA" id="ARBA00022553"/>
    </source>
</evidence>
<keyword evidence="9" id="KW-0472">Membrane</keyword>
<dbReference type="InterPro" id="IPR005467">
    <property type="entry name" value="His_kinase_dom"/>
</dbReference>
<dbReference type="Pfam" id="PF00512">
    <property type="entry name" value="HisKA"/>
    <property type="match status" value="1"/>
</dbReference>
<sequence>MLLSPRSKSKSAAVTIITTLVAVVSALIINYFHYQYRSVIASEKEGLTIAANYLDMYFNSRLTGLKFLAASNSVKKLDIDKARHELYIASNVLGFRNLVLYDPQGKEIIGLLTTPANSYNRNNVLINDKSFQTALEGRSVVSDIIIEENIADAYVSLRVPVLDDKGNVAAILSARVPTSDIAAGVPRDYIRERGYVFIMDSNGNIVDHPRLVDVYNEHSVFKEQISNMLSDKAGAVVIKSFLDNVDKLFIYTDTVYNNWRVVVAVPVNIVYGRVLVKSLDEGGNILFFILCLALVYGVWRQNRQHEHEREQLRLERMTCVNQLAAGIAHEIRNPLTSIKGFIQLMARRNDRPPRPEHLEIIVAEIGRIDNLISEFQMLARPPKEPVFEKVNMCKLLQDIAFLMEGQLHDKHAELDIKLPTLGCVAFGDVSQLKQVFINLLKNAVEAVPDKGKVVVAIGRQQGMMAITVEDNGNGIPQEIIDKLGTPFFTTKENGTGLGLSVCYSIVQSHGGKISVSSQTSQGTTFTVLLPAAVDDSVLPTVDHQCTFSV</sequence>
<keyword evidence="6 11" id="KW-0418">Kinase</keyword>
<dbReference type="GO" id="GO:0005524">
    <property type="term" value="F:ATP binding"/>
    <property type="evidence" value="ECO:0007669"/>
    <property type="project" value="UniProtKB-KW"/>
</dbReference>
<organism evidence="11 12">
    <name type="scientific">Sporomusa malonica</name>
    <dbReference type="NCBI Taxonomy" id="112901"/>
    <lineage>
        <taxon>Bacteria</taxon>
        <taxon>Bacillati</taxon>
        <taxon>Bacillota</taxon>
        <taxon>Negativicutes</taxon>
        <taxon>Selenomonadales</taxon>
        <taxon>Sporomusaceae</taxon>
        <taxon>Sporomusa</taxon>
    </lineage>
</organism>
<keyword evidence="3" id="KW-0597">Phosphoprotein</keyword>
<protein>
    <recommendedName>
        <fullName evidence="2">histidine kinase</fullName>
        <ecNumber evidence="2">2.7.13.3</ecNumber>
    </recommendedName>
</protein>
<dbReference type="Proteomes" id="UP000192738">
    <property type="component" value="Unassembled WGS sequence"/>
</dbReference>
<reference evidence="11 12" key="1">
    <citation type="submission" date="2017-04" db="EMBL/GenBank/DDBJ databases">
        <authorList>
            <person name="Afonso C.L."/>
            <person name="Miller P.J."/>
            <person name="Scott M.A."/>
            <person name="Spackman E."/>
            <person name="Goraichik I."/>
            <person name="Dimitrov K.M."/>
            <person name="Suarez D.L."/>
            <person name="Swayne D.E."/>
        </authorList>
    </citation>
    <scope>NUCLEOTIDE SEQUENCE [LARGE SCALE GENOMIC DNA]</scope>
    <source>
        <strain evidence="11 12">DSM 5090</strain>
    </source>
</reference>
<dbReference type="GO" id="GO:0000155">
    <property type="term" value="F:phosphorelay sensor kinase activity"/>
    <property type="evidence" value="ECO:0007669"/>
    <property type="project" value="InterPro"/>
</dbReference>
<name>A0A1W2DUN5_9FIRM</name>
<accession>A0A1W2DUN5</accession>
<dbReference type="Gene3D" id="1.10.287.130">
    <property type="match status" value="1"/>
</dbReference>
<keyword evidence="8" id="KW-0902">Two-component regulatory system</keyword>
<dbReference type="SMART" id="SM00388">
    <property type="entry name" value="HisKA"/>
    <property type="match status" value="1"/>
</dbReference>
<evidence type="ECO:0000256" key="1">
    <source>
        <dbReference type="ARBA" id="ARBA00000085"/>
    </source>
</evidence>
<dbReference type="InterPro" id="IPR003594">
    <property type="entry name" value="HATPase_dom"/>
</dbReference>
<evidence type="ECO:0000256" key="6">
    <source>
        <dbReference type="ARBA" id="ARBA00022777"/>
    </source>
</evidence>
<evidence type="ECO:0000256" key="9">
    <source>
        <dbReference type="SAM" id="Phobius"/>
    </source>
</evidence>
<dbReference type="InterPro" id="IPR003661">
    <property type="entry name" value="HisK_dim/P_dom"/>
</dbReference>
<keyword evidence="7" id="KW-0067">ATP-binding</keyword>
<evidence type="ECO:0000256" key="4">
    <source>
        <dbReference type="ARBA" id="ARBA00022679"/>
    </source>
</evidence>
<dbReference type="Pfam" id="PF02518">
    <property type="entry name" value="HATPase_c"/>
    <property type="match status" value="1"/>
</dbReference>
<dbReference type="SUPFAM" id="SSF55874">
    <property type="entry name" value="ATPase domain of HSP90 chaperone/DNA topoisomerase II/histidine kinase"/>
    <property type="match status" value="1"/>
</dbReference>
<keyword evidence="9" id="KW-0812">Transmembrane</keyword>
<dbReference type="CDD" id="cd00082">
    <property type="entry name" value="HisKA"/>
    <property type="match status" value="1"/>
</dbReference>
<comment type="catalytic activity">
    <reaction evidence="1">
        <text>ATP + protein L-histidine = ADP + protein N-phospho-L-histidine.</text>
        <dbReference type="EC" id="2.7.13.3"/>
    </reaction>
</comment>
<evidence type="ECO:0000256" key="2">
    <source>
        <dbReference type="ARBA" id="ARBA00012438"/>
    </source>
</evidence>
<evidence type="ECO:0000256" key="5">
    <source>
        <dbReference type="ARBA" id="ARBA00022741"/>
    </source>
</evidence>
<dbReference type="RefSeq" id="WP_084577335.1">
    <property type="nucleotide sequence ID" value="NZ_CP155572.1"/>
</dbReference>
<dbReference type="PRINTS" id="PR00344">
    <property type="entry name" value="BCTRLSENSOR"/>
</dbReference>
<feature type="domain" description="Histidine kinase" evidence="10">
    <location>
        <begin position="326"/>
        <end position="533"/>
    </location>
</feature>
<gene>
    <name evidence="11" type="ORF">SAMN04488500_11870</name>
</gene>
<feature type="transmembrane region" description="Helical" evidence="9">
    <location>
        <begin position="12"/>
        <end position="34"/>
    </location>
</feature>
<keyword evidence="12" id="KW-1185">Reference proteome</keyword>
<dbReference type="Gene3D" id="3.30.450.20">
    <property type="entry name" value="PAS domain"/>
    <property type="match status" value="1"/>
</dbReference>
<dbReference type="EC" id="2.7.13.3" evidence="2"/>
<dbReference type="InterPro" id="IPR036890">
    <property type="entry name" value="HATPase_C_sf"/>
</dbReference>
<dbReference type="PROSITE" id="PS50109">
    <property type="entry name" value="HIS_KIN"/>
    <property type="match status" value="1"/>
</dbReference>
<evidence type="ECO:0000313" key="12">
    <source>
        <dbReference type="Proteomes" id="UP000192738"/>
    </source>
</evidence>
<dbReference type="EMBL" id="FWXI01000018">
    <property type="protein sequence ID" value="SMD01151.1"/>
    <property type="molecule type" value="Genomic_DNA"/>
</dbReference>
<dbReference type="InterPro" id="IPR004358">
    <property type="entry name" value="Sig_transdc_His_kin-like_C"/>
</dbReference>
<dbReference type="AlphaFoldDB" id="A0A1W2DUN5"/>
<proteinExistence type="predicted"/>
<dbReference type="STRING" id="112901.SAMN04488500_11870"/>
<dbReference type="SUPFAM" id="SSF47384">
    <property type="entry name" value="Homodimeric domain of signal transducing histidine kinase"/>
    <property type="match status" value="1"/>
</dbReference>
<evidence type="ECO:0000313" key="11">
    <source>
        <dbReference type="EMBL" id="SMD01151.1"/>
    </source>
</evidence>
<dbReference type="PANTHER" id="PTHR43065:SF10">
    <property type="entry name" value="PEROXIDE STRESS-ACTIVATED HISTIDINE KINASE MAK3"/>
    <property type="match status" value="1"/>
</dbReference>
<dbReference type="PANTHER" id="PTHR43065">
    <property type="entry name" value="SENSOR HISTIDINE KINASE"/>
    <property type="match status" value="1"/>
</dbReference>
<keyword evidence="4" id="KW-0808">Transferase</keyword>
<dbReference type="SMART" id="SM00387">
    <property type="entry name" value="HATPase_c"/>
    <property type="match status" value="1"/>
</dbReference>
<evidence type="ECO:0000259" key="10">
    <source>
        <dbReference type="PROSITE" id="PS50109"/>
    </source>
</evidence>
<keyword evidence="5" id="KW-0547">Nucleotide-binding</keyword>
<dbReference type="Gene3D" id="3.30.565.10">
    <property type="entry name" value="Histidine kinase-like ATPase, C-terminal domain"/>
    <property type="match status" value="1"/>
</dbReference>
<evidence type="ECO:0000256" key="8">
    <source>
        <dbReference type="ARBA" id="ARBA00023012"/>
    </source>
</evidence>